<gene>
    <name evidence="3" type="ORF">B9Z44_10630</name>
</gene>
<dbReference type="PANTHER" id="PTHR40459">
    <property type="entry name" value="CONSERVED HYPOTHETICAL ALANINE AND LEUCINE RICH PROTEIN"/>
    <property type="match status" value="1"/>
</dbReference>
<reference evidence="3 4" key="1">
    <citation type="submission" date="2017-04" db="EMBL/GenBank/DDBJ databases">
        <title>Unexpected and diverse lifestyles within the genus Limnohabitans.</title>
        <authorList>
            <person name="Kasalicky V."/>
            <person name="Mehrshad M."/>
            <person name="Andrei S.-A."/>
            <person name="Salcher M."/>
            <person name="Kratochvilova H."/>
            <person name="Simek K."/>
            <person name="Ghai R."/>
        </authorList>
    </citation>
    <scope>NUCLEOTIDE SEQUENCE [LARGE SCALE GENOMIC DNA]</scope>
    <source>
        <strain evidence="3 4">MWH-C5</strain>
    </source>
</reference>
<dbReference type="Pfam" id="PF10728">
    <property type="entry name" value="DUF2520"/>
    <property type="match status" value="1"/>
</dbReference>
<dbReference type="InterPro" id="IPR019665">
    <property type="entry name" value="OxRdtase/DH_put_Rossmann_dom"/>
</dbReference>
<dbReference type="Gene3D" id="1.10.1040.20">
    <property type="entry name" value="ProC-like, C-terminal domain"/>
    <property type="match status" value="1"/>
</dbReference>
<accession>A0A315EVJ5</accession>
<dbReference type="Pfam" id="PF10727">
    <property type="entry name" value="Rossmann-like"/>
    <property type="match status" value="1"/>
</dbReference>
<dbReference type="InterPro" id="IPR008927">
    <property type="entry name" value="6-PGluconate_DH-like_C_sf"/>
</dbReference>
<evidence type="ECO:0000313" key="4">
    <source>
        <dbReference type="Proteomes" id="UP000251341"/>
    </source>
</evidence>
<dbReference type="EMBL" id="NESP01000001">
    <property type="protein sequence ID" value="PUE59992.1"/>
    <property type="molecule type" value="Genomic_DNA"/>
</dbReference>
<proteinExistence type="predicted"/>
<dbReference type="SUPFAM" id="SSF51735">
    <property type="entry name" value="NAD(P)-binding Rossmann-fold domains"/>
    <property type="match status" value="1"/>
</dbReference>
<feature type="domain" description="Putative oxidoreductase/dehydrogenase Rossmann-like" evidence="1">
    <location>
        <begin position="6"/>
        <end position="120"/>
    </location>
</feature>
<dbReference type="Proteomes" id="UP000251341">
    <property type="component" value="Unassembled WGS sequence"/>
</dbReference>
<dbReference type="InterPro" id="IPR036291">
    <property type="entry name" value="NAD(P)-bd_dom_sf"/>
</dbReference>
<comment type="caution">
    <text evidence="3">The sequence shown here is derived from an EMBL/GenBank/DDBJ whole genome shotgun (WGS) entry which is preliminary data.</text>
</comment>
<dbReference type="InterPro" id="IPR018931">
    <property type="entry name" value="DUF2520"/>
</dbReference>
<dbReference type="SUPFAM" id="SSF48179">
    <property type="entry name" value="6-phosphogluconate dehydrogenase C-terminal domain-like"/>
    <property type="match status" value="1"/>
</dbReference>
<name>A0A315EVJ5_9BURK</name>
<keyword evidence="4" id="KW-1185">Reference proteome</keyword>
<dbReference type="Gene3D" id="3.40.50.720">
    <property type="entry name" value="NAD(P)-binding Rossmann-like Domain"/>
    <property type="match status" value="1"/>
</dbReference>
<dbReference type="RefSeq" id="WP_108402426.1">
    <property type="nucleotide sequence ID" value="NZ_NESP01000001.1"/>
</dbReference>
<protein>
    <recommendedName>
        <fullName evidence="5">DUF2520 domain-containing protein</fullName>
    </recommendedName>
</protein>
<dbReference type="AlphaFoldDB" id="A0A315EVJ5"/>
<evidence type="ECO:0000259" key="1">
    <source>
        <dbReference type="Pfam" id="PF10727"/>
    </source>
</evidence>
<dbReference type="PANTHER" id="PTHR40459:SF1">
    <property type="entry name" value="CONSERVED HYPOTHETICAL ALANINE AND LEUCINE RICH PROTEIN"/>
    <property type="match status" value="1"/>
</dbReference>
<organism evidence="3 4">
    <name type="scientific">Limnohabitans curvus</name>
    <dbReference type="NCBI Taxonomy" id="323423"/>
    <lineage>
        <taxon>Bacteria</taxon>
        <taxon>Pseudomonadati</taxon>
        <taxon>Pseudomonadota</taxon>
        <taxon>Betaproteobacteria</taxon>
        <taxon>Burkholderiales</taxon>
        <taxon>Comamonadaceae</taxon>
        <taxon>Limnohabitans</taxon>
    </lineage>
</organism>
<evidence type="ECO:0000313" key="3">
    <source>
        <dbReference type="EMBL" id="PUE59992.1"/>
    </source>
</evidence>
<dbReference type="InterPro" id="IPR037108">
    <property type="entry name" value="TM1727-like_C_sf"/>
</dbReference>
<evidence type="ECO:0008006" key="5">
    <source>
        <dbReference type="Google" id="ProtNLM"/>
    </source>
</evidence>
<feature type="domain" description="DUF2520" evidence="2">
    <location>
        <begin position="137"/>
        <end position="264"/>
    </location>
</feature>
<sequence length="277" mass="28576">MKTFNVIGCGRVGQTLAALLHQHAQVQVQDLYSRSFSSAEQAVQLVGSGAAATELAQMRAADVWLLSVPDAQVAVAAQALAEAQGAYLKGAIVFHNSGFLSAAVLQPLQALGCHVASAHPVLNFASPHTGVRQFAGTPCGLEGDAPALAWLHTALTAIGGRCFEIASADKPLYHAAAVFSSNFTVVLQGIAQDAWRSAGVPPELMRPLTEALLKSTVDNVLAMGPAQALTGPAARGDTAVVQAQGAVVKDWSAPAGEVYKTLSALAAKLKQDGHTQP</sequence>
<evidence type="ECO:0000259" key="2">
    <source>
        <dbReference type="Pfam" id="PF10728"/>
    </source>
</evidence>